<evidence type="ECO:0000313" key="3">
    <source>
        <dbReference type="Proteomes" id="UP001209730"/>
    </source>
</evidence>
<evidence type="ECO:0000313" key="2">
    <source>
        <dbReference type="EMBL" id="MCX2800178.1"/>
    </source>
</evidence>
<dbReference type="Proteomes" id="UP001209730">
    <property type="component" value="Unassembled WGS sequence"/>
</dbReference>
<sequence length="189" mass="21638">MVRIIQPQTERLRLRQWRDEDSAPFAALNADPRVMEYFPETLDRAASDAAMRRNRTHIAERGWGFWAVERKEGGEFIGFVGIKQAPEVLPFAPCVEIGWRLAAEFWGCGYASEAARASLEVAFEILRLSEIVSFTALQNYRSQRVMQRLGMCAEPHAFDHPLLPESSPLRRHCLYRLSAAQWRCNSEPG</sequence>
<organism evidence="2 3">
    <name type="scientific">Microbulbifer thermotolerans</name>
    <dbReference type="NCBI Taxonomy" id="252514"/>
    <lineage>
        <taxon>Bacteria</taxon>
        <taxon>Pseudomonadati</taxon>
        <taxon>Pseudomonadota</taxon>
        <taxon>Gammaproteobacteria</taxon>
        <taxon>Cellvibrionales</taxon>
        <taxon>Microbulbiferaceae</taxon>
        <taxon>Microbulbifer</taxon>
    </lineage>
</organism>
<dbReference type="GO" id="GO:0016747">
    <property type="term" value="F:acyltransferase activity, transferring groups other than amino-acyl groups"/>
    <property type="evidence" value="ECO:0007669"/>
    <property type="project" value="InterPro"/>
</dbReference>
<gene>
    <name evidence="2" type="ORF">OQJ68_00090</name>
</gene>
<dbReference type="SUPFAM" id="SSF55729">
    <property type="entry name" value="Acyl-CoA N-acyltransferases (Nat)"/>
    <property type="match status" value="1"/>
</dbReference>
<feature type="domain" description="N-acetyltransferase" evidence="1">
    <location>
        <begin position="12"/>
        <end position="170"/>
    </location>
</feature>
<dbReference type="RefSeq" id="WP_074902137.1">
    <property type="nucleotide sequence ID" value="NZ_FOKT01000004.1"/>
</dbReference>
<accession>A0AB35HUR7</accession>
<dbReference type="PANTHER" id="PTHR43792:SF1">
    <property type="entry name" value="N-ACETYLTRANSFERASE DOMAIN-CONTAINING PROTEIN"/>
    <property type="match status" value="1"/>
</dbReference>
<dbReference type="PROSITE" id="PS51186">
    <property type="entry name" value="GNAT"/>
    <property type="match status" value="1"/>
</dbReference>
<dbReference type="Gene3D" id="3.40.630.30">
    <property type="match status" value="1"/>
</dbReference>
<dbReference type="EMBL" id="JAPHQB010000001">
    <property type="protein sequence ID" value="MCX2800178.1"/>
    <property type="molecule type" value="Genomic_DNA"/>
</dbReference>
<reference evidence="2" key="1">
    <citation type="submission" date="2022-11" db="EMBL/GenBank/DDBJ databases">
        <title>Chitin-degrading and fungicidal potential of chitinolytic bacterial strains from marine environment of the Pacific Ocean regions.</title>
        <authorList>
            <person name="Pentekhina I."/>
            <person name="Nedashkovskaya O."/>
            <person name="Seitkalieva A."/>
            <person name="Podvolotskaya A."/>
            <person name="Tekutyeva L."/>
            <person name="Balabanova L."/>
        </authorList>
    </citation>
    <scope>NUCLEOTIDE SEQUENCE</scope>
    <source>
        <strain evidence="2">KMM 6838</strain>
    </source>
</reference>
<name>A0AB35HUR7_MICTH</name>
<evidence type="ECO:0000259" key="1">
    <source>
        <dbReference type="PROSITE" id="PS51186"/>
    </source>
</evidence>
<comment type="caution">
    <text evidence="2">The sequence shown here is derived from an EMBL/GenBank/DDBJ whole genome shotgun (WGS) entry which is preliminary data.</text>
</comment>
<dbReference type="InterPro" id="IPR051531">
    <property type="entry name" value="N-acetyltransferase"/>
</dbReference>
<protein>
    <submittedName>
        <fullName evidence="2">GNAT family N-acetyltransferase</fullName>
    </submittedName>
</protein>
<dbReference type="InterPro" id="IPR016181">
    <property type="entry name" value="Acyl_CoA_acyltransferase"/>
</dbReference>
<proteinExistence type="predicted"/>
<dbReference type="PANTHER" id="PTHR43792">
    <property type="entry name" value="GNAT FAMILY, PUTATIVE (AFU_ORTHOLOGUE AFUA_3G00765)-RELATED-RELATED"/>
    <property type="match status" value="1"/>
</dbReference>
<dbReference type="Pfam" id="PF13302">
    <property type="entry name" value="Acetyltransf_3"/>
    <property type="match status" value="1"/>
</dbReference>
<dbReference type="InterPro" id="IPR000182">
    <property type="entry name" value="GNAT_dom"/>
</dbReference>
<dbReference type="AlphaFoldDB" id="A0AB35HUR7"/>